<name>A0A5J4WAZ3_9EUKA</name>
<feature type="region of interest" description="Disordered" evidence="1">
    <location>
        <begin position="362"/>
        <end position="420"/>
    </location>
</feature>
<dbReference type="AlphaFoldDB" id="A0A5J4WAZ3"/>
<evidence type="ECO:0000256" key="2">
    <source>
        <dbReference type="SAM" id="Phobius"/>
    </source>
</evidence>
<feature type="signal peptide" evidence="3">
    <location>
        <begin position="1"/>
        <end position="17"/>
    </location>
</feature>
<gene>
    <name evidence="4" type="ORF">EZS28_012779</name>
</gene>
<reference evidence="4 5" key="1">
    <citation type="submission" date="2019-03" db="EMBL/GenBank/DDBJ databases">
        <title>Single cell metagenomics reveals metabolic interactions within the superorganism composed of flagellate Streblomastix strix and complex community of Bacteroidetes bacteria on its surface.</title>
        <authorList>
            <person name="Treitli S.C."/>
            <person name="Kolisko M."/>
            <person name="Husnik F."/>
            <person name="Keeling P."/>
            <person name="Hampl V."/>
        </authorList>
    </citation>
    <scope>NUCLEOTIDE SEQUENCE [LARGE SCALE GENOMIC DNA]</scope>
    <source>
        <strain evidence="4">ST1C</strain>
    </source>
</reference>
<sequence length="420" mass="46915">MTLFIIILIIVSLRSLSNDDYLFYQDEKIGKNGVLTLNFGYETTNFSNTYKQSVKIAKFPIREENTSSSDHAYVQSFLKTDDISQQQFAQRLTASEIQCRNVVQAHNRDYYGLIGFTERALEMYTPKSTFAPSISYLIKNGPSLVTFKDLPAQQYNQQEAIEIQQTCDSDNAIDYLPFALRSAGVASSECIPNSQIPESTSKCTNGDKMKVKLKGYTLGSFEDMSASVVKGLILRFGAVQLDAFIVLGWVYEKWVAAVRDSDEYKYTGLQIPINEDAYYNGSVIFQPSVPNDVMIALIATGAFFAVAFIILAIIFCYCTHCMLCEDCCLCSCPSCRAEKCCPCCFRKKSSYNDTEQFNKNNAISDFPEGGQQMSDVSKPPIYATQPQQPTSYPAISSSNDEEPSQQLSQYPSSYTASVDE</sequence>
<protein>
    <submittedName>
        <fullName evidence="4">Uncharacterized protein</fullName>
    </submittedName>
</protein>
<dbReference type="Proteomes" id="UP000324800">
    <property type="component" value="Unassembled WGS sequence"/>
</dbReference>
<evidence type="ECO:0000256" key="3">
    <source>
        <dbReference type="SAM" id="SignalP"/>
    </source>
</evidence>
<evidence type="ECO:0000313" key="5">
    <source>
        <dbReference type="Proteomes" id="UP000324800"/>
    </source>
</evidence>
<feature type="chain" id="PRO_5023874296" evidence="3">
    <location>
        <begin position="18"/>
        <end position="420"/>
    </location>
</feature>
<feature type="compositionally biased region" description="Polar residues" evidence="1">
    <location>
        <begin position="384"/>
        <end position="398"/>
    </location>
</feature>
<evidence type="ECO:0000256" key="1">
    <source>
        <dbReference type="SAM" id="MobiDB-lite"/>
    </source>
</evidence>
<comment type="caution">
    <text evidence="4">The sequence shown here is derived from an EMBL/GenBank/DDBJ whole genome shotgun (WGS) entry which is preliminary data.</text>
</comment>
<keyword evidence="2" id="KW-0472">Membrane</keyword>
<keyword evidence="2" id="KW-1133">Transmembrane helix</keyword>
<accession>A0A5J4WAZ3</accession>
<organism evidence="4 5">
    <name type="scientific">Streblomastix strix</name>
    <dbReference type="NCBI Taxonomy" id="222440"/>
    <lineage>
        <taxon>Eukaryota</taxon>
        <taxon>Metamonada</taxon>
        <taxon>Preaxostyla</taxon>
        <taxon>Oxymonadida</taxon>
        <taxon>Streblomastigidae</taxon>
        <taxon>Streblomastix</taxon>
    </lineage>
</organism>
<proteinExistence type="predicted"/>
<keyword evidence="2" id="KW-0812">Transmembrane</keyword>
<feature type="transmembrane region" description="Helical" evidence="2">
    <location>
        <begin position="293"/>
        <end position="317"/>
    </location>
</feature>
<evidence type="ECO:0000313" key="4">
    <source>
        <dbReference type="EMBL" id="KAA6391692.1"/>
    </source>
</evidence>
<keyword evidence="3" id="KW-0732">Signal</keyword>
<dbReference type="EMBL" id="SNRW01002794">
    <property type="protein sequence ID" value="KAA6391692.1"/>
    <property type="molecule type" value="Genomic_DNA"/>
</dbReference>
<feature type="compositionally biased region" description="Low complexity" evidence="1">
    <location>
        <begin position="404"/>
        <end position="414"/>
    </location>
</feature>